<gene>
    <name evidence="3" type="ORF">GH754_10795</name>
</gene>
<dbReference type="OrthoDB" id="5464839at2"/>
<dbReference type="AlphaFoldDB" id="A0A6G1X7B2"/>
<dbReference type="InterPro" id="IPR034660">
    <property type="entry name" value="DinB/YfiT-like"/>
</dbReference>
<dbReference type="RefSeq" id="WP_153728704.1">
    <property type="nucleotide sequence ID" value="NZ_WJNH01000006.1"/>
</dbReference>
<feature type="region of interest" description="Disordered" evidence="1">
    <location>
        <begin position="59"/>
        <end position="82"/>
    </location>
</feature>
<evidence type="ECO:0000256" key="1">
    <source>
        <dbReference type="SAM" id="MobiDB-lite"/>
    </source>
</evidence>
<dbReference type="SUPFAM" id="SSF109854">
    <property type="entry name" value="DinB/YfiT-like putative metalloenzymes"/>
    <property type="match status" value="1"/>
</dbReference>
<dbReference type="Gene3D" id="1.20.120.450">
    <property type="entry name" value="dinb family like domain"/>
    <property type="match status" value="1"/>
</dbReference>
<reference evidence="3 4" key="1">
    <citation type="submission" date="2019-11" db="EMBL/GenBank/DDBJ databases">
        <authorList>
            <person name="Li J."/>
        </authorList>
    </citation>
    <scope>NUCLEOTIDE SEQUENCE [LARGE SCALE GENOMIC DNA]</scope>
    <source>
        <strain evidence="3 4">J4</strain>
    </source>
</reference>
<name>A0A6G1X7B2_9BACI</name>
<proteinExistence type="predicted"/>
<evidence type="ECO:0000313" key="4">
    <source>
        <dbReference type="Proteomes" id="UP000480185"/>
    </source>
</evidence>
<feature type="domain" description="DinB-like" evidence="2">
    <location>
        <begin position="6"/>
        <end position="154"/>
    </location>
</feature>
<sequence>MMEKNDRIREELLGSIDGLTDERLNQQVEEGAWSIMQILEHLYLIEQFVAKTIEDEVENGQPKPARDKPIHLTPNRKTKVDAPKFLTPSSEFHTTVDIKQKLANSRQKLKDVVSGVDVNVLKGKATKHPAFGTLRLDQWVQFVGYHEKRHLEQIEEVKEQLTES</sequence>
<organism evidence="3 4">
    <name type="scientific">Salinibacillus xinjiangensis</name>
    <dbReference type="NCBI Taxonomy" id="1229268"/>
    <lineage>
        <taxon>Bacteria</taxon>
        <taxon>Bacillati</taxon>
        <taxon>Bacillota</taxon>
        <taxon>Bacilli</taxon>
        <taxon>Bacillales</taxon>
        <taxon>Bacillaceae</taxon>
        <taxon>Salinibacillus</taxon>
    </lineage>
</organism>
<dbReference type="EMBL" id="WJNH01000006">
    <property type="protein sequence ID" value="MRG86796.1"/>
    <property type="molecule type" value="Genomic_DNA"/>
</dbReference>
<protein>
    <submittedName>
        <fullName evidence="3">DUF1569 domain-containing protein</fullName>
    </submittedName>
</protein>
<evidence type="ECO:0000259" key="2">
    <source>
        <dbReference type="Pfam" id="PF12867"/>
    </source>
</evidence>
<evidence type="ECO:0000313" key="3">
    <source>
        <dbReference type="EMBL" id="MRG86796.1"/>
    </source>
</evidence>
<dbReference type="InterPro" id="IPR024775">
    <property type="entry name" value="DinB-like"/>
</dbReference>
<dbReference type="Proteomes" id="UP000480185">
    <property type="component" value="Unassembled WGS sequence"/>
</dbReference>
<accession>A0A6G1X7B2</accession>
<keyword evidence="4" id="KW-1185">Reference proteome</keyword>
<dbReference type="Pfam" id="PF12867">
    <property type="entry name" value="DinB_2"/>
    <property type="match status" value="1"/>
</dbReference>
<comment type="caution">
    <text evidence="3">The sequence shown here is derived from an EMBL/GenBank/DDBJ whole genome shotgun (WGS) entry which is preliminary data.</text>
</comment>